<evidence type="ECO:0000313" key="5">
    <source>
        <dbReference type="Proteomes" id="UP000826656"/>
    </source>
</evidence>
<keyword evidence="2" id="KW-1133">Transmembrane helix</keyword>
<evidence type="ECO:0000313" key="4">
    <source>
        <dbReference type="EMBL" id="KAH0778697.1"/>
    </source>
</evidence>
<keyword evidence="2" id="KW-0812">Transmembrane</keyword>
<dbReference type="EMBL" id="JAIVGD010000002">
    <property type="protein sequence ID" value="KAH0778697.1"/>
    <property type="molecule type" value="Genomic_DNA"/>
</dbReference>
<dbReference type="Proteomes" id="UP000826656">
    <property type="component" value="Unassembled WGS sequence"/>
</dbReference>
<feature type="compositionally biased region" description="Basic and acidic residues" evidence="1">
    <location>
        <begin position="343"/>
        <end position="358"/>
    </location>
</feature>
<dbReference type="PANTHER" id="PTHR34482">
    <property type="entry name" value="DNA DAMAGE-INDUCIBLE PROTEIN 1-LIKE"/>
    <property type="match status" value="1"/>
</dbReference>
<gene>
    <name evidence="4" type="ORF">KY290_005124</name>
</gene>
<proteinExistence type="predicted"/>
<evidence type="ECO:0000256" key="1">
    <source>
        <dbReference type="SAM" id="MobiDB-lite"/>
    </source>
</evidence>
<sequence length="374" mass="42522">MRWKLLRQLTPASKWDPFTPVESGFPSIHLMRWRPSTSVESRFLVAISVSHKLCAPIGNTGGLWYSSHGLMSAKSNSHNDKTNSERRITSRKYCTFNMLMIYVIVSNAYSLFFTLMSLMIMGIVWSPSGFYTPCYIKGVPLGRDKLGNQSTMFIMVLGCFKPPLDMTTTRANVRRNEEDNVDQQAPPQATNDPLEDKVSKVLDFVGVTSVEKAELAAYQLKGVAQVWFNLWKEARPVGMGPIEWERLRSGFIDRFFPLDMREALVLEFINLKQGSMSVKEYALRFTQLSKYAPSIVADSRSRVSKFVSGVSYLVVKACRTTMLIGDMDITCLMNYAQQIEEEKRKGRAMEKKRLRNDDGDSSNVRSDGHGRLRK</sequence>
<reference evidence="4 5" key="1">
    <citation type="journal article" date="2021" name="bioRxiv">
        <title>Chromosome-scale and haplotype-resolved genome assembly of a tetraploid potato cultivar.</title>
        <authorList>
            <person name="Sun H."/>
            <person name="Jiao W.-B."/>
            <person name="Krause K."/>
            <person name="Campoy J.A."/>
            <person name="Goel M."/>
            <person name="Folz-Donahue K."/>
            <person name="Kukat C."/>
            <person name="Huettel B."/>
            <person name="Schneeberger K."/>
        </authorList>
    </citation>
    <scope>NUCLEOTIDE SEQUENCE [LARGE SCALE GENOMIC DNA]</scope>
    <source>
        <strain evidence="4">SolTubOtavaFocal</strain>
        <tissue evidence="4">Leaves</tissue>
    </source>
</reference>
<feature type="region of interest" description="Disordered" evidence="1">
    <location>
        <begin position="343"/>
        <end position="374"/>
    </location>
</feature>
<dbReference type="InterPro" id="IPR005162">
    <property type="entry name" value="Retrotrans_gag_dom"/>
</dbReference>
<keyword evidence="5" id="KW-1185">Reference proteome</keyword>
<feature type="domain" description="Retrotransposon gag" evidence="3">
    <location>
        <begin position="215"/>
        <end position="310"/>
    </location>
</feature>
<feature type="transmembrane region" description="Helical" evidence="2">
    <location>
        <begin position="99"/>
        <end position="125"/>
    </location>
</feature>
<accession>A0ABQ7WFP1</accession>
<organism evidence="4 5">
    <name type="scientific">Solanum tuberosum</name>
    <name type="common">Potato</name>
    <dbReference type="NCBI Taxonomy" id="4113"/>
    <lineage>
        <taxon>Eukaryota</taxon>
        <taxon>Viridiplantae</taxon>
        <taxon>Streptophyta</taxon>
        <taxon>Embryophyta</taxon>
        <taxon>Tracheophyta</taxon>
        <taxon>Spermatophyta</taxon>
        <taxon>Magnoliopsida</taxon>
        <taxon>eudicotyledons</taxon>
        <taxon>Gunneridae</taxon>
        <taxon>Pentapetalae</taxon>
        <taxon>asterids</taxon>
        <taxon>lamiids</taxon>
        <taxon>Solanales</taxon>
        <taxon>Solanaceae</taxon>
        <taxon>Solanoideae</taxon>
        <taxon>Solaneae</taxon>
        <taxon>Solanum</taxon>
    </lineage>
</organism>
<dbReference type="PANTHER" id="PTHR34482:SF57">
    <property type="entry name" value="RETROTRANSPOSON GAG DOMAIN-CONTAINING PROTEIN"/>
    <property type="match status" value="1"/>
</dbReference>
<evidence type="ECO:0000259" key="3">
    <source>
        <dbReference type="Pfam" id="PF03732"/>
    </source>
</evidence>
<keyword evidence="2" id="KW-0472">Membrane</keyword>
<name>A0ABQ7WFP1_SOLTU</name>
<dbReference type="Pfam" id="PF03732">
    <property type="entry name" value="Retrotrans_gag"/>
    <property type="match status" value="1"/>
</dbReference>
<protein>
    <recommendedName>
        <fullName evidence="3">Retrotransposon gag domain-containing protein</fullName>
    </recommendedName>
</protein>
<evidence type="ECO:0000256" key="2">
    <source>
        <dbReference type="SAM" id="Phobius"/>
    </source>
</evidence>
<comment type="caution">
    <text evidence="4">The sequence shown here is derived from an EMBL/GenBank/DDBJ whole genome shotgun (WGS) entry which is preliminary data.</text>
</comment>